<evidence type="ECO:0000256" key="2">
    <source>
        <dbReference type="SAM" id="MobiDB-lite"/>
    </source>
</evidence>
<organism evidence="3 4">
    <name type="scientific">Calocera viscosa (strain TUFC12733)</name>
    <dbReference type="NCBI Taxonomy" id="1330018"/>
    <lineage>
        <taxon>Eukaryota</taxon>
        <taxon>Fungi</taxon>
        <taxon>Dikarya</taxon>
        <taxon>Basidiomycota</taxon>
        <taxon>Agaricomycotina</taxon>
        <taxon>Dacrymycetes</taxon>
        <taxon>Dacrymycetales</taxon>
        <taxon>Dacrymycetaceae</taxon>
        <taxon>Calocera</taxon>
    </lineage>
</organism>
<dbReference type="EMBL" id="KV417341">
    <property type="protein sequence ID" value="KZO90471.1"/>
    <property type="molecule type" value="Genomic_DNA"/>
</dbReference>
<reference evidence="3 4" key="1">
    <citation type="journal article" date="2016" name="Mol. Biol. Evol.">
        <title>Comparative Genomics of Early-Diverging Mushroom-Forming Fungi Provides Insights into the Origins of Lignocellulose Decay Capabilities.</title>
        <authorList>
            <person name="Nagy L.G."/>
            <person name="Riley R."/>
            <person name="Tritt A."/>
            <person name="Adam C."/>
            <person name="Daum C."/>
            <person name="Floudas D."/>
            <person name="Sun H."/>
            <person name="Yadav J.S."/>
            <person name="Pangilinan J."/>
            <person name="Larsson K.H."/>
            <person name="Matsuura K."/>
            <person name="Barry K."/>
            <person name="Labutti K."/>
            <person name="Kuo R."/>
            <person name="Ohm R.A."/>
            <person name="Bhattacharya S.S."/>
            <person name="Shirouzu T."/>
            <person name="Yoshinaga Y."/>
            <person name="Martin F.M."/>
            <person name="Grigoriev I.V."/>
            <person name="Hibbett D.S."/>
        </authorList>
    </citation>
    <scope>NUCLEOTIDE SEQUENCE [LARGE SCALE GENOMIC DNA]</scope>
    <source>
        <strain evidence="3 4">TUFC12733</strain>
    </source>
</reference>
<keyword evidence="1" id="KW-0175">Coiled coil</keyword>
<evidence type="ECO:0000256" key="1">
    <source>
        <dbReference type="SAM" id="Coils"/>
    </source>
</evidence>
<sequence length="620" mass="70154">MLKSRSQRALGRRLGWIPRVGREDIMDYSGALSETQTPLRLVNNAPVDGIFCTWREGHAKRYFLLNPETGDYVPLRNGDDNPIHPELVFSDIGRGEWVSKSKYRTENRKASDDRGSTAETSQFPTASRITSLENLVHQLSERLERVEQERDALHEIRDSLHRSLKDDLRHAPAHSELAHADIIERLDDLEERSEKLERENRALERENNALERENKTLSARLDMLKEQHDTLAASSFNALEVVNAKQQTVQKEICEEVKVIMALKVATVLEDSAKMFADASKSLNEKHREAAEAIVDLRAQVKQVQEGVAHVVPEISGLAGRVDNVETSVEQSMKSVDSLGRRTDGMNDGLQSIQRKLIKHRDSQNDAVQKLEQSVAERFSIVDNSLCMIRRNANDTIEQPAPPGVPQSVVDDMTKKLDDTEKALVEINKTIDSLRKTRLMELAADQESVLTHMRELRAALEGLVPDVQKAMEAVENHNGQMEALQKRLGETQQEAWNAGWAAFHTQESFAKEREVWTKSMQTQKDASELLVTRVNKLERDVEQYAIMIDTLLKYTQNSQSDHLEALASHIHLAVDSELDGRWHTLERLVKQEAEKLKEEIQPAVDLAELAFGSGGHAARR</sequence>
<feature type="compositionally biased region" description="Basic and acidic residues" evidence="2">
    <location>
        <begin position="103"/>
        <end position="116"/>
    </location>
</feature>
<keyword evidence="4" id="KW-1185">Reference proteome</keyword>
<dbReference type="Proteomes" id="UP000076738">
    <property type="component" value="Unassembled WGS sequence"/>
</dbReference>
<name>A0A167GEH7_CALVF</name>
<feature type="compositionally biased region" description="Polar residues" evidence="2">
    <location>
        <begin position="117"/>
        <end position="126"/>
    </location>
</feature>
<evidence type="ECO:0000313" key="3">
    <source>
        <dbReference type="EMBL" id="KZO90471.1"/>
    </source>
</evidence>
<gene>
    <name evidence="3" type="ORF">CALVIDRAFT_602934</name>
</gene>
<dbReference type="AlphaFoldDB" id="A0A167GEH7"/>
<feature type="coiled-coil region" evidence="1">
    <location>
        <begin position="410"/>
        <end position="437"/>
    </location>
</feature>
<evidence type="ECO:0000313" key="4">
    <source>
        <dbReference type="Proteomes" id="UP000076738"/>
    </source>
</evidence>
<accession>A0A167GEH7</accession>
<feature type="coiled-coil region" evidence="1">
    <location>
        <begin position="129"/>
        <end position="227"/>
    </location>
</feature>
<feature type="coiled-coil region" evidence="1">
    <location>
        <begin position="467"/>
        <end position="494"/>
    </location>
</feature>
<proteinExistence type="predicted"/>
<feature type="region of interest" description="Disordered" evidence="2">
    <location>
        <begin position="103"/>
        <end position="126"/>
    </location>
</feature>
<protein>
    <submittedName>
        <fullName evidence="3">Uncharacterized protein</fullName>
    </submittedName>
</protein>